<evidence type="ECO:0000313" key="3">
    <source>
        <dbReference type="Proteomes" id="UP001147747"/>
    </source>
</evidence>
<dbReference type="InterPro" id="IPR023631">
    <property type="entry name" value="Amidase_dom"/>
</dbReference>
<dbReference type="PANTHER" id="PTHR42678">
    <property type="entry name" value="AMIDASE"/>
    <property type="match status" value="1"/>
</dbReference>
<dbReference type="GeneID" id="81366814"/>
<feature type="domain" description="Amidase" evidence="1">
    <location>
        <begin position="35"/>
        <end position="372"/>
    </location>
</feature>
<comment type="caution">
    <text evidence="2">The sequence shown here is derived from an EMBL/GenBank/DDBJ whole genome shotgun (WGS) entry which is preliminary data.</text>
</comment>
<evidence type="ECO:0000313" key="2">
    <source>
        <dbReference type="EMBL" id="KAJ5403326.1"/>
    </source>
</evidence>
<dbReference type="EMBL" id="JAPZBU010000005">
    <property type="protein sequence ID" value="KAJ5403326.1"/>
    <property type="molecule type" value="Genomic_DNA"/>
</dbReference>
<proteinExistence type="predicted"/>
<dbReference type="AlphaFoldDB" id="A0A9W9W4V2"/>
<dbReference type="RefSeq" id="XP_056490568.1">
    <property type="nucleotide sequence ID" value="XM_056627834.1"/>
</dbReference>
<dbReference type="InterPro" id="IPR036928">
    <property type="entry name" value="AS_sf"/>
</dbReference>
<dbReference type="OrthoDB" id="566138at2759"/>
<gene>
    <name evidence="2" type="ORF">N7509_003197</name>
</gene>
<dbReference type="PANTHER" id="PTHR42678:SF34">
    <property type="entry name" value="OS04G0183300 PROTEIN"/>
    <property type="match status" value="1"/>
</dbReference>
<accession>A0A9W9W4V2</accession>
<keyword evidence="3" id="KW-1185">Reference proteome</keyword>
<evidence type="ECO:0000259" key="1">
    <source>
        <dbReference type="Pfam" id="PF01425"/>
    </source>
</evidence>
<reference evidence="2" key="1">
    <citation type="submission" date="2022-12" db="EMBL/GenBank/DDBJ databases">
        <authorList>
            <person name="Petersen C."/>
        </authorList>
    </citation>
    <scope>NUCLEOTIDE SEQUENCE</scope>
    <source>
        <strain evidence="2">IBT 29677</strain>
    </source>
</reference>
<organism evidence="2 3">
    <name type="scientific">Penicillium cosmopolitanum</name>
    <dbReference type="NCBI Taxonomy" id="1131564"/>
    <lineage>
        <taxon>Eukaryota</taxon>
        <taxon>Fungi</taxon>
        <taxon>Dikarya</taxon>
        <taxon>Ascomycota</taxon>
        <taxon>Pezizomycotina</taxon>
        <taxon>Eurotiomycetes</taxon>
        <taxon>Eurotiomycetidae</taxon>
        <taxon>Eurotiales</taxon>
        <taxon>Aspergillaceae</taxon>
        <taxon>Penicillium</taxon>
    </lineage>
</organism>
<protein>
    <recommendedName>
        <fullName evidence="1">Amidase domain-containing protein</fullName>
    </recommendedName>
</protein>
<sequence length="476" mass="53077">MTSDDTGTASLPCLRDLTITQAGEGLRTGKFTSVDLVRAYLKRIEETKHLTIVMHMDGDALEVAQMLDKERAEKGSRSPLHGIPILVKDEFLPFGWQKFAPKASSLPLELRKKRDPMEFNRLREAGMIILGRTNLDDDAGYRIEYPEFSLRDYINYSRFPIPSGPGTLPGSAKASAVATAIGLSVASLGTAESGVIANAADFNLVGFKPTTRSMMKSGYFRFSPQGTPTIGILAKTVKDTVDILAGIYGQYEDNEWRRGIPSDQAPEWAEIYESLDLSEFTIGIPRDSFDSDPYPQVMDSFEAALKTLASTGATIEENANFHGGKELKRLKAQINSLVQLSEFKEDAFRCLTRWGNDSNNPENAQRVYNLARRCPNEEPTERELNKMLWTRTTRIAANNEEYTKILEKALIISKHQGIRATMKKHRLDMFVIPSSDEGITLELAAQENGPVMSVPLGYFPDGFQGRYTDEITPERP</sequence>
<dbReference type="SUPFAM" id="SSF75304">
    <property type="entry name" value="Amidase signature (AS) enzymes"/>
    <property type="match status" value="1"/>
</dbReference>
<name>A0A9W9W4V2_9EURO</name>
<reference evidence="2" key="2">
    <citation type="journal article" date="2023" name="IMA Fungus">
        <title>Comparative genomic study of the Penicillium genus elucidates a diverse pangenome and 15 lateral gene transfer events.</title>
        <authorList>
            <person name="Petersen C."/>
            <person name="Sorensen T."/>
            <person name="Nielsen M.R."/>
            <person name="Sondergaard T.E."/>
            <person name="Sorensen J.L."/>
            <person name="Fitzpatrick D.A."/>
            <person name="Frisvad J.C."/>
            <person name="Nielsen K.L."/>
        </authorList>
    </citation>
    <scope>NUCLEOTIDE SEQUENCE</scope>
    <source>
        <strain evidence="2">IBT 29677</strain>
    </source>
</reference>
<dbReference type="Gene3D" id="3.90.1300.10">
    <property type="entry name" value="Amidase signature (AS) domain"/>
    <property type="match status" value="1"/>
</dbReference>
<dbReference type="Proteomes" id="UP001147747">
    <property type="component" value="Unassembled WGS sequence"/>
</dbReference>
<dbReference type="Pfam" id="PF01425">
    <property type="entry name" value="Amidase"/>
    <property type="match status" value="1"/>
</dbReference>